<dbReference type="GO" id="GO:0005829">
    <property type="term" value="C:cytosol"/>
    <property type="evidence" value="ECO:0007669"/>
    <property type="project" value="TreeGrafter"/>
</dbReference>
<organism evidence="12 13">
    <name type="scientific">Periconia macrospinosa</name>
    <dbReference type="NCBI Taxonomy" id="97972"/>
    <lineage>
        <taxon>Eukaryota</taxon>
        <taxon>Fungi</taxon>
        <taxon>Dikarya</taxon>
        <taxon>Ascomycota</taxon>
        <taxon>Pezizomycotina</taxon>
        <taxon>Dothideomycetes</taxon>
        <taxon>Pleosporomycetidae</taxon>
        <taxon>Pleosporales</taxon>
        <taxon>Massarineae</taxon>
        <taxon>Periconiaceae</taxon>
        <taxon>Periconia</taxon>
    </lineage>
</organism>
<keyword evidence="13" id="KW-1185">Reference proteome</keyword>
<dbReference type="SUPFAM" id="SSF82171">
    <property type="entry name" value="DPP6 N-terminal domain-like"/>
    <property type="match status" value="1"/>
</dbReference>
<evidence type="ECO:0000313" key="13">
    <source>
        <dbReference type="Proteomes" id="UP000244855"/>
    </source>
</evidence>
<evidence type="ECO:0000256" key="2">
    <source>
        <dbReference type="ARBA" id="ARBA00006086"/>
    </source>
</evidence>
<dbReference type="UniPathway" id="UPA00988"/>
<dbReference type="STRING" id="97972.A0A2V1EEK1"/>
<feature type="domain" description="ELP1 alpha-solenoid" evidence="10">
    <location>
        <begin position="688"/>
        <end position="891"/>
    </location>
</feature>
<feature type="domain" description="ELP1 N-terminal second beta-propeller" evidence="8">
    <location>
        <begin position="406"/>
        <end position="664"/>
    </location>
</feature>
<dbReference type="InterPro" id="IPR056164">
    <property type="entry name" value="Beta-prop_ELP1_1st"/>
</dbReference>
<evidence type="ECO:0000259" key="10">
    <source>
        <dbReference type="Pfam" id="PF23925"/>
    </source>
</evidence>
<dbReference type="GO" id="GO:0033588">
    <property type="term" value="C:elongator holoenzyme complex"/>
    <property type="evidence" value="ECO:0007669"/>
    <property type="project" value="InterPro"/>
</dbReference>
<proteinExistence type="inferred from homology"/>
<feature type="compositionally biased region" description="Low complexity" evidence="6">
    <location>
        <begin position="1152"/>
        <end position="1163"/>
    </location>
</feature>
<dbReference type="GO" id="GO:0005634">
    <property type="term" value="C:nucleus"/>
    <property type="evidence" value="ECO:0007669"/>
    <property type="project" value="UniProtKB-SubCell"/>
</dbReference>
<evidence type="ECO:0000256" key="5">
    <source>
        <dbReference type="PIRNR" id="PIRNR017233"/>
    </source>
</evidence>
<evidence type="ECO:0000256" key="1">
    <source>
        <dbReference type="ARBA" id="ARBA00005043"/>
    </source>
</evidence>
<evidence type="ECO:0000256" key="3">
    <source>
        <dbReference type="ARBA" id="ARBA00022490"/>
    </source>
</evidence>
<dbReference type="GO" id="GO:0000049">
    <property type="term" value="F:tRNA binding"/>
    <property type="evidence" value="ECO:0007669"/>
    <property type="project" value="TreeGrafter"/>
</dbReference>
<keyword evidence="5" id="KW-0539">Nucleus</keyword>
<dbReference type="InterPro" id="IPR056169">
    <property type="entry name" value="HB_ELP1"/>
</dbReference>
<feature type="region of interest" description="Disordered" evidence="6">
    <location>
        <begin position="1147"/>
        <end position="1180"/>
    </location>
</feature>
<evidence type="ECO:0000259" key="7">
    <source>
        <dbReference type="Pfam" id="PF04762"/>
    </source>
</evidence>
<dbReference type="GO" id="GO:0002926">
    <property type="term" value="P:tRNA wobble base 5-methoxycarbonylmethyl-2-thiouridinylation"/>
    <property type="evidence" value="ECO:0007669"/>
    <property type="project" value="TreeGrafter"/>
</dbReference>
<sequence>MRNLRIVGRSLLRFSGEDPLPLTATAWDVTSNALVCAFGPTESRATIELKRLHVYHDDNGAQERLESVAAWDAPCPLPSLTHDSIINLHHFSDSSTTCLVLAGGDIILVRRYPENGEELVEIVGSVDAGISAAAWSPDEELLAITTQADTLLLMSRDIENIASITLSPDDVNASNHVSVGWGKKETQFKGKRARALQDPTMPETVDEGVLSPLDDRSVTISWRGDGAYFAVNKVEQERRRMIRVYSREGQLDSVSEPVDGLEGALSWRPSGNLIAGIQRSKDRMEVVFFERNGLRHGQFELRFTSEELQSLSTPLTLRWNSDSNVLAVSYQDKVQFWTMSNYHYYLKQEIMLPDRTAKNVLSTWHLEQPLLVALSTADALQVLEYASIVASGSVVPPHDFGVVASIDGLSLKLTPLRIANVPPPMSLQQLALNHKPIDVAFSITGTHLAVLSDKHLTMYAVNLEKRPVPVPTLLWQSKEFVNASPRQITFIGHDRVCVLTDSWAEEESNIWISEGEELLPHGVVLEPQWVSSIIPSVDFTKLYATSHEGSIHELLFEDAAEDLPLPSSLVTNLPSFAPEVKVAVLEGKPVAFGLTKSGVLSANDRILVRNCTSFVVTLTHLIFTTTQHLLKFVHLNNVDDLEIPADEPQTDERCRNVERGARIVTVVPTTYSVVLQMPRGNLETIYPRALVLAAIRRSIEADRYDEAFLTCRNQRVDMNILHDHDPERFMSSISVIINQIKKVEHLDLLLSQLRNEDVSTTMYKETLKVKDQISKETLTPEHITSKVNRICDGFLAVLQEPQYKESHLQNLITAHVCKVPADLESGLQMIGRLQESKDPLTERAAEHICFLADVNQLYDTSLGIYNLELALLIAQQSQKDPREYLPHLQSLHDLPPLRRKYAIDDQLGRRTKALGHLKELEAFDEVKQYVQKHTLYSEALSLYQYEMPQLKAIMQLYADHLSSTNKHKEAALAYEYLQDHASAWPCYRSANLWREALSSATLADVAPSELQSLATSLAEGLVEAKEYLAASTIYLDHLSDLPTATRLLCQGCHFADALRLITLHKQIPLIQDIIDPALAERSGDMTEFLADMKTQLAAQLPRLHELRTKKAENPLAFYEGVDESDIPDNISLAPTDTTSGGTFMTRYTQRSTGTGTINTQTTRKTSKNKRREERKRARGKKGTVYEEEYLVNSIERLIERINGMHDEIQRLVEGLVRRGMRERADAVASAVQQVLARCQDAVREVYAPQSQGVQGQEQAALPVAGGVESSEAFRPSGADKTLMDSLAEVERKRVAPVVKGFEKLGLLG</sequence>
<evidence type="ECO:0000313" key="12">
    <source>
        <dbReference type="EMBL" id="PVI07870.1"/>
    </source>
</evidence>
<protein>
    <recommendedName>
        <fullName evidence="5">Elongator complex protein 1</fullName>
    </recommendedName>
</protein>
<dbReference type="Pfam" id="PF23878">
    <property type="entry name" value="TPR_ELP1"/>
    <property type="match status" value="1"/>
</dbReference>
<dbReference type="Pfam" id="PF23797">
    <property type="entry name" value="Beta-prop_ELP1_2nd"/>
    <property type="match status" value="1"/>
</dbReference>
<feature type="domain" description="ELP1 three-helical bundle" evidence="11">
    <location>
        <begin position="1073"/>
        <end position="1244"/>
    </location>
</feature>
<comment type="pathway">
    <text evidence="1">tRNA modification; 5-methoxycarbonylmethyl-2-thiouridine-tRNA biosynthesis.</text>
</comment>
<keyword evidence="3 5" id="KW-0963">Cytoplasm</keyword>
<dbReference type="Proteomes" id="UP000244855">
    <property type="component" value="Unassembled WGS sequence"/>
</dbReference>
<gene>
    <name evidence="12" type="ORF">DM02DRAFT_666340</name>
</gene>
<evidence type="ECO:0000256" key="6">
    <source>
        <dbReference type="SAM" id="MobiDB-lite"/>
    </source>
</evidence>
<accession>A0A2V1EEK1</accession>
<evidence type="ECO:0000259" key="9">
    <source>
        <dbReference type="Pfam" id="PF23878"/>
    </source>
</evidence>
<dbReference type="EMBL" id="KZ805302">
    <property type="protein sequence ID" value="PVI07870.1"/>
    <property type="molecule type" value="Genomic_DNA"/>
</dbReference>
<evidence type="ECO:0000259" key="8">
    <source>
        <dbReference type="Pfam" id="PF23797"/>
    </source>
</evidence>
<feature type="domain" description="ELP1 first N-terminal beta-propeller" evidence="7">
    <location>
        <begin position="1"/>
        <end position="366"/>
    </location>
</feature>
<dbReference type="InterPro" id="IPR006849">
    <property type="entry name" value="Elp1"/>
</dbReference>
<feature type="domain" description="ELP1 TPR" evidence="9">
    <location>
        <begin position="899"/>
        <end position="1059"/>
    </location>
</feature>
<reference evidence="12 13" key="1">
    <citation type="journal article" date="2018" name="Sci. Rep.">
        <title>Comparative genomics provides insights into the lifestyle and reveals functional heterogeneity of dark septate endophytic fungi.</title>
        <authorList>
            <person name="Knapp D.G."/>
            <person name="Nemeth J.B."/>
            <person name="Barry K."/>
            <person name="Hainaut M."/>
            <person name="Henrissat B."/>
            <person name="Johnson J."/>
            <person name="Kuo A."/>
            <person name="Lim J.H.P."/>
            <person name="Lipzen A."/>
            <person name="Nolan M."/>
            <person name="Ohm R.A."/>
            <person name="Tamas L."/>
            <person name="Grigoriev I.V."/>
            <person name="Spatafora J.W."/>
            <person name="Nagy L.G."/>
            <person name="Kovacs G.M."/>
        </authorList>
    </citation>
    <scope>NUCLEOTIDE SEQUENCE [LARGE SCALE GENOMIC DNA]</scope>
    <source>
        <strain evidence="12 13">DSE2036</strain>
    </source>
</reference>
<dbReference type="InterPro" id="IPR056167">
    <property type="entry name" value="A-sol_ELP1"/>
</dbReference>
<comment type="subcellular location">
    <subcellularLocation>
        <location evidence="5">Cytoplasm</location>
    </subcellularLocation>
    <subcellularLocation>
        <location evidence="5">Nucleus</location>
    </subcellularLocation>
</comment>
<keyword evidence="4" id="KW-0819">tRNA processing</keyword>
<dbReference type="PANTHER" id="PTHR12747">
    <property type="entry name" value="ELONGATOR COMPLEX PROTEIN 1"/>
    <property type="match status" value="1"/>
</dbReference>
<evidence type="ECO:0000256" key="4">
    <source>
        <dbReference type="ARBA" id="ARBA00022694"/>
    </source>
</evidence>
<evidence type="ECO:0000259" key="11">
    <source>
        <dbReference type="Pfam" id="PF23936"/>
    </source>
</evidence>
<dbReference type="Pfam" id="PF23936">
    <property type="entry name" value="HB_ELP1"/>
    <property type="match status" value="1"/>
</dbReference>
<dbReference type="PANTHER" id="PTHR12747:SF0">
    <property type="entry name" value="ELONGATOR COMPLEX PROTEIN 1"/>
    <property type="match status" value="1"/>
</dbReference>
<dbReference type="Pfam" id="PF23925">
    <property type="entry name" value="A-sol_ELP1"/>
    <property type="match status" value="1"/>
</dbReference>
<comment type="function">
    <text evidence="5">Component of the elongator complex which is required for multiple tRNA modifications, including mcm5U (5-methoxycarbonylmethyl uridine), mcm5s2U (5-methoxycarbonylmethyl-2-thiouridine), and ncm5U (5-carbamoylmethyl uridine). The elongator complex catalyzes formation of carboxymethyluridine in the wobble base at position 34 in tRNAs.</text>
</comment>
<comment type="similarity">
    <text evidence="2 5">Belongs to the ELP1/IKA1 family.</text>
</comment>
<dbReference type="InterPro" id="IPR056165">
    <property type="entry name" value="Beta-prop_ELP1_2nd"/>
</dbReference>
<dbReference type="InterPro" id="IPR056166">
    <property type="entry name" value="TPR_ELP1"/>
</dbReference>
<dbReference type="PIRSF" id="PIRSF017233">
    <property type="entry name" value="IKAP"/>
    <property type="match status" value="1"/>
</dbReference>
<name>A0A2V1EEK1_9PLEO</name>
<dbReference type="OrthoDB" id="40048at2759"/>
<dbReference type="Pfam" id="PF04762">
    <property type="entry name" value="Beta-prop_ELP1_1st"/>
    <property type="match status" value="1"/>
</dbReference>